<reference evidence="2 3" key="1">
    <citation type="submission" date="2020-03" db="EMBL/GenBank/DDBJ databases">
        <authorList>
            <person name="Holtappels D."/>
            <person name="Bomans J.P.J."/>
            <person name="Lavigne R."/>
            <person name="Wagemans J."/>
        </authorList>
    </citation>
    <scope>NUCLEOTIDE SEQUENCE [LARGE SCALE GENOMIC DNA]</scope>
    <source>
        <strain evidence="2 3">OLIVR1</strain>
    </source>
</reference>
<evidence type="ECO:0000256" key="1">
    <source>
        <dbReference type="SAM" id="MobiDB-lite"/>
    </source>
</evidence>
<feature type="region of interest" description="Disordered" evidence="1">
    <location>
        <begin position="1"/>
        <end position="34"/>
    </location>
</feature>
<dbReference type="Proteomes" id="UP000671973">
    <property type="component" value="Segment"/>
</dbReference>
<dbReference type="EMBL" id="MT234338">
    <property type="protein sequence ID" value="QIW87207.1"/>
    <property type="molecule type" value="Genomic_DNA"/>
</dbReference>
<evidence type="ECO:0000313" key="2">
    <source>
        <dbReference type="EMBL" id="QIW87207.1"/>
    </source>
</evidence>
<protein>
    <submittedName>
        <fullName evidence="2">Uncharacterized protein</fullName>
    </submittedName>
</protein>
<proteinExistence type="predicted"/>
<name>A0A858MQZ9_9CAUD</name>
<feature type="compositionally biased region" description="Polar residues" evidence="1">
    <location>
        <begin position="1"/>
        <end position="11"/>
    </location>
</feature>
<evidence type="ECO:0000313" key="3">
    <source>
        <dbReference type="Proteomes" id="UP000671973"/>
    </source>
</evidence>
<sequence length="34" mass="3939">MDRTYRLNQRNKLLPERSEGKITSTNINSSMNNG</sequence>
<feature type="compositionally biased region" description="Low complexity" evidence="1">
    <location>
        <begin position="22"/>
        <end position="34"/>
    </location>
</feature>
<gene>
    <name evidence="2" type="ORF">Ab1vBOLIVR1_gp12</name>
</gene>
<organism evidence="2 3">
    <name type="scientific">Agrobacterium phage OLIVR1</name>
    <dbReference type="NCBI Taxonomy" id="2723769"/>
    <lineage>
        <taxon>Viruses</taxon>
        <taxon>Duplodnaviria</taxon>
        <taxon>Heunggongvirae</taxon>
        <taxon>Uroviricota</taxon>
        <taxon>Caudoviricetes</taxon>
        <taxon>Schitoviridae</taxon>
        <taxon>Oliverunavirus</taxon>
        <taxon>Oliverunavirus OLIVR1</taxon>
    </lineage>
</organism>
<accession>A0A858MQZ9</accession>
<keyword evidence="3" id="KW-1185">Reference proteome</keyword>